<gene>
    <name evidence="1" type="ORF">CIB84_016293</name>
</gene>
<accession>A0A2P4S779</accession>
<comment type="caution">
    <text evidence="1">The sequence shown here is derived from an EMBL/GenBank/DDBJ whole genome shotgun (WGS) entry which is preliminary data.</text>
</comment>
<evidence type="ECO:0000313" key="1">
    <source>
        <dbReference type="EMBL" id="POI19960.1"/>
    </source>
</evidence>
<organism evidence="1 2">
    <name type="scientific">Bambusicola thoracicus</name>
    <name type="common">Chinese bamboo-partridge</name>
    <name type="synonym">Perdix thoracica</name>
    <dbReference type="NCBI Taxonomy" id="9083"/>
    <lineage>
        <taxon>Eukaryota</taxon>
        <taxon>Metazoa</taxon>
        <taxon>Chordata</taxon>
        <taxon>Craniata</taxon>
        <taxon>Vertebrata</taxon>
        <taxon>Euteleostomi</taxon>
        <taxon>Archelosauria</taxon>
        <taxon>Archosauria</taxon>
        <taxon>Dinosauria</taxon>
        <taxon>Saurischia</taxon>
        <taxon>Theropoda</taxon>
        <taxon>Coelurosauria</taxon>
        <taxon>Aves</taxon>
        <taxon>Neognathae</taxon>
        <taxon>Galloanserae</taxon>
        <taxon>Galliformes</taxon>
        <taxon>Phasianidae</taxon>
        <taxon>Perdicinae</taxon>
        <taxon>Bambusicola</taxon>
    </lineage>
</organism>
<dbReference type="EMBL" id="PPHD01091254">
    <property type="protein sequence ID" value="POI19960.1"/>
    <property type="molecule type" value="Genomic_DNA"/>
</dbReference>
<proteinExistence type="predicted"/>
<keyword evidence="2" id="KW-1185">Reference proteome</keyword>
<name>A0A2P4S779_BAMTH</name>
<reference evidence="1 2" key="1">
    <citation type="submission" date="2018-01" db="EMBL/GenBank/DDBJ databases">
        <title>Comparison of the Chinese Bamboo Partridge and Red Junglefowl genome sequences highlights the importance of demography in genome evolution.</title>
        <authorList>
            <person name="Tiley G.P."/>
            <person name="Kimball R.T."/>
            <person name="Braun E.L."/>
            <person name="Burleigh J.G."/>
        </authorList>
    </citation>
    <scope>NUCLEOTIDE SEQUENCE [LARGE SCALE GENOMIC DNA]</scope>
    <source>
        <strain evidence="1">RTK389</strain>
        <tissue evidence="1">Blood</tissue>
    </source>
</reference>
<sequence>MQESSLYLELMGTPSLLRMLPRAAEVEDLTAVFCRKELWKGADRTTIIGRGTVMRVEFRHCVIAAFDQQGQATRMEDRCWAWRALIIAGYGSVLKLDLGEMQRRKQSTRILEEPSMKLPVAHQ</sequence>
<dbReference type="Proteomes" id="UP000237246">
    <property type="component" value="Unassembled WGS sequence"/>
</dbReference>
<evidence type="ECO:0000313" key="2">
    <source>
        <dbReference type="Proteomes" id="UP000237246"/>
    </source>
</evidence>
<dbReference type="AlphaFoldDB" id="A0A2P4S779"/>
<protein>
    <submittedName>
        <fullName evidence="1">Uncharacterized protein</fullName>
    </submittedName>
</protein>